<dbReference type="EMBL" id="LBWR01000007">
    <property type="protein sequence ID" value="KKR11717.1"/>
    <property type="molecule type" value="Genomic_DNA"/>
</dbReference>
<dbReference type="STRING" id="1619013.UT41_C0007G0010"/>
<organism evidence="1 2">
    <name type="scientific">Candidatus Wolfebacteria bacterium GW2011_GWC2_39_22</name>
    <dbReference type="NCBI Taxonomy" id="1619013"/>
    <lineage>
        <taxon>Bacteria</taxon>
        <taxon>Candidatus Wolfeibacteriota</taxon>
    </lineage>
</organism>
<gene>
    <name evidence="1" type="ORF">UT41_C0007G0010</name>
</gene>
<protein>
    <submittedName>
        <fullName evidence="1">Uncharacterized protein</fullName>
    </submittedName>
</protein>
<name>A0A0G0RDI4_9BACT</name>
<reference evidence="1 2" key="1">
    <citation type="journal article" date="2015" name="Nature">
        <title>rRNA introns, odd ribosomes, and small enigmatic genomes across a large radiation of phyla.</title>
        <authorList>
            <person name="Brown C.T."/>
            <person name="Hug L.A."/>
            <person name="Thomas B.C."/>
            <person name="Sharon I."/>
            <person name="Castelle C.J."/>
            <person name="Singh A."/>
            <person name="Wilkins M.J."/>
            <person name="Williams K.H."/>
            <person name="Banfield J.F."/>
        </authorList>
    </citation>
    <scope>NUCLEOTIDE SEQUENCE [LARGE SCALE GENOMIC DNA]</scope>
</reference>
<sequence>MLKETWLLQFLVAIEEASEYIKAITKAIRYGFTVKNINDLAEEIADLEITKEKIILHIVENEGIKDFEEQIAICKEKKIARLRRMIKHNEVMNGEKV</sequence>
<comment type="caution">
    <text evidence="1">The sequence shown here is derived from an EMBL/GenBank/DDBJ whole genome shotgun (WGS) entry which is preliminary data.</text>
</comment>
<dbReference type="Proteomes" id="UP000034665">
    <property type="component" value="Unassembled WGS sequence"/>
</dbReference>
<accession>A0A0G0RDI4</accession>
<proteinExistence type="predicted"/>
<evidence type="ECO:0000313" key="2">
    <source>
        <dbReference type="Proteomes" id="UP000034665"/>
    </source>
</evidence>
<evidence type="ECO:0000313" key="1">
    <source>
        <dbReference type="EMBL" id="KKR11717.1"/>
    </source>
</evidence>
<dbReference type="AlphaFoldDB" id="A0A0G0RDI4"/>